<reference evidence="3 4" key="1">
    <citation type="submission" date="2022-11" db="EMBL/GenBank/DDBJ databases">
        <title>Brucella sp. YY2X, whole genome shotgun sequencing project.</title>
        <authorList>
            <person name="Yang Y."/>
        </authorList>
    </citation>
    <scope>NUCLEOTIDE SEQUENCE [LARGE SCALE GENOMIC DNA]</scope>
    <source>
        <strain evidence="3 4">YY2X</strain>
    </source>
</reference>
<keyword evidence="3" id="KW-0489">Methyltransferase</keyword>
<dbReference type="Pfam" id="PF05063">
    <property type="entry name" value="MT-A70"/>
    <property type="match status" value="1"/>
</dbReference>
<dbReference type="CDD" id="cd16409">
    <property type="entry name" value="ParB_N_like"/>
    <property type="match status" value="1"/>
</dbReference>
<evidence type="ECO:0000313" key="4">
    <source>
        <dbReference type="Proteomes" id="UP001301216"/>
    </source>
</evidence>
<dbReference type="PANTHER" id="PTHR33375:SF1">
    <property type="entry name" value="CHROMOSOME-PARTITIONING PROTEIN PARB-RELATED"/>
    <property type="match status" value="1"/>
</dbReference>
<dbReference type="InterPro" id="IPR036086">
    <property type="entry name" value="ParB/Sulfiredoxin_sf"/>
</dbReference>
<proteinExistence type="inferred from homology"/>
<dbReference type="RefSeq" id="WP_265983684.1">
    <property type="nucleotide sequence ID" value="NZ_JAPHAV010000001.1"/>
</dbReference>
<evidence type="ECO:0000259" key="2">
    <source>
        <dbReference type="SMART" id="SM00470"/>
    </source>
</evidence>
<comment type="similarity">
    <text evidence="1">Belongs to the MT-A70-like family.</text>
</comment>
<dbReference type="Gene3D" id="3.90.1530.30">
    <property type="match status" value="1"/>
</dbReference>
<keyword evidence="3" id="KW-0808">Transferase</keyword>
<dbReference type="InterPro" id="IPR003115">
    <property type="entry name" value="ParB_N"/>
</dbReference>
<dbReference type="SUPFAM" id="SSF110849">
    <property type="entry name" value="ParB/Sulfiredoxin"/>
    <property type="match status" value="1"/>
</dbReference>
<feature type="domain" description="ParB-like N-terminal" evidence="2">
    <location>
        <begin position="5"/>
        <end position="95"/>
    </location>
</feature>
<sequence length="431" mass="48457">MDAPVQIKVADIDVSDRLREVDTGKVEALKQSFAELGMRTPITVRINDGGALPFALSAGAHRLETAIQLGWDEVPAFVRDESKLDAELWEIDENLARSELSPAERAVFTFRRKELYLLKYPDTQHGGDRKSSRQVGDLIDRQERRSFVAATAELTGKTERSIQRDAERGEKICEVAMRKLRGTRLDNGVTLDRLKKLPNDLAQIAFVEGALADEKRIRGESKEIRAQQQKVKHAVRLIEMKIIADRGVATAPAELGRVYPIYYFDAPWQFGVHSEVTGREKSAENHYPTMLTDDIVALLSGLIGGTNPAVCFAWATNPMLPDALRVLDACGFTYVHHWIWDKEVAGTGYWGRDRHELLLIGRRGDVAAPLRGSQPETVHRERKGKHSAKPAFFAEQIERLYPDLPKLELFCRNPRPGWDAWGFEAAGRVAE</sequence>
<dbReference type="GO" id="GO:0008168">
    <property type="term" value="F:methyltransferase activity"/>
    <property type="evidence" value="ECO:0007669"/>
    <property type="project" value="UniProtKB-KW"/>
</dbReference>
<dbReference type="GO" id="GO:0032259">
    <property type="term" value="P:methylation"/>
    <property type="evidence" value="ECO:0007669"/>
    <property type="project" value="UniProtKB-KW"/>
</dbReference>
<dbReference type="InterPro" id="IPR007757">
    <property type="entry name" value="MT-A70-like"/>
</dbReference>
<dbReference type="Pfam" id="PF02195">
    <property type="entry name" value="ParB_N"/>
    <property type="match status" value="1"/>
</dbReference>
<gene>
    <name evidence="3" type="ORF">OPR82_06235</name>
</gene>
<dbReference type="PANTHER" id="PTHR33375">
    <property type="entry name" value="CHROMOSOME-PARTITIONING PROTEIN PARB-RELATED"/>
    <property type="match status" value="1"/>
</dbReference>
<comment type="caution">
    <text evidence="3">The sequence shown here is derived from an EMBL/GenBank/DDBJ whole genome shotgun (WGS) entry which is preliminary data.</text>
</comment>
<protein>
    <submittedName>
        <fullName evidence="3">MT-A70 family methyltransferase</fullName>
    </submittedName>
</protein>
<dbReference type="EMBL" id="JAPHAV010000001">
    <property type="protein sequence ID" value="MCX2696375.1"/>
    <property type="molecule type" value="Genomic_DNA"/>
</dbReference>
<keyword evidence="4" id="KW-1185">Reference proteome</keyword>
<dbReference type="InterPro" id="IPR050336">
    <property type="entry name" value="Chromosome_partition/occlusion"/>
</dbReference>
<dbReference type="PROSITE" id="PS51143">
    <property type="entry name" value="MT_A70"/>
    <property type="match status" value="1"/>
</dbReference>
<evidence type="ECO:0000256" key="1">
    <source>
        <dbReference type="PROSITE-ProRule" id="PRU00489"/>
    </source>
</evidence>
<evidence type="ECO:0000313" key="3">
    <source>
        <dbReference type="EMBL" id="MCX2696375.1"/>
    </source>
</evidence>
<dbReference type="SMART" id="SM00470">
    <property type="entry name" value="ParB"/>
    <property type="match status" value="1"/>
</dbReference>
<dbReference type="Proteomes" id="UP001301216">
    <property type="component" value="Unassembled WGS sequence"/>
</dbReference>
<organism evidence="3 4">
    <name type="scientific">Ochrobactrum chromiisoli</name>
    <dbReference type="NCBI Taxonomy" id="2993941"/>
    <lineage>
        <taxon>Bacteria</taxon>
        <taxon>Pseudomonadati</taxon>
        <taxon>Pseudomonadota</taxon>
        <taxon>Alphaproteobacteria</taxon>
        <taxon>Hyphomicrobiales</taxon>
        <taxon>Brucellaceae</taxon>
        <taxon>Brucella/Ochrobactrum group</taxon>
        <taxon>Ochrobactrum</taxon>
    </lineage>
</organism>
<accession>A0ABT3QL85</accession>
<name>A0ABT3QL85_9HYPH</name>